<dbReference type="InterPro" id="IPR022691">
    <property type="entry name" value="Tscrpt_elong_fac_GreA/B_N"/>
</dbReference>
<dbReference type="PANTHER" id="PTHR30437:SF4">
    <property type="entry name" value="TRANSCRIPTION ELONGATION FACTOR GREA"/>
    <property type="match status" value="1"/>
</dbReference>
<dbReference type="Gene3D" id="1.10.287.180">
    <property type="entry name" value="Transcription elongation factor, GreA/GreB, N-terminal domain"/>
    <property type="match status" value="1"/>
</dbReference>
<evidence type="ECO:0000259" key="10">
    <source>
        <dbReference type="Pfam" id="PF01272"/>
    </source>
</evidence>
<evidence type="ECO:0000256" key="9">
    <source>
        <dbReference type="RuleBase" id="RU000556"/>
    </source>
</evidence>
<dbReference type="PROSITE" id="PS00830">
    <property type="entry name" value="GREAB_2"/>
    <property type="match status" value="1"/>
</dbReference>
<dbReference type="InterPro" id="IPR036805">
    <property type="entry name" value="Tscrpt_elong_fac_GreA/B_N_sf"/>
</dbReference>
<dbReference type="GO" id="GO:0032784">
    <property type="term" value="P:regulation of DNA-templated transcription elongation"/>
    <property type="evidence" value="ECO:0007669"/>
    <property type="project" value="UniProtKB-UniRule"/>
</dbReference>
<evidence type="ECO:0000256" key="4">
    <source>
        <dbReference type="ARBA" id="ARBA00023125"/>
    </source>
</evidence>
<keyword evidence="12" id="KW-0648">Protein biosynthesis</keyword>
<dbReference type="GO" id="GO:0003746">
    <property type="term" value="F:translation elongation factor activity"/>
    <property type="evidence" value="ECO:0007669"/>
    <property type="project" value="UniProtKB-KW"/>
</dbReference>
<dbReference type="Pfam" id="PF01272">
    <property type="entry name" value="GreA_GreB"/>
    <property type="match status" value="1"/>
</dbReference>
<evidence type="ECO:0000256" key="3">
    <source>
        <dbReference type="ARBA" id="ARBA00023015"/>
    </source>
</evidence>
<dbReference type="PIRSF" id="PIRSF006092">
    <property type="entry name" value="GreA_GreB"/>
    <property type="match status" value="1"/>
</dbReference>
<dbReference type="GO" id="GO:0070063">
    <property type="term" value="F:RNA polymerase binding"/>
    <property type="evidence" value="ECO:0007669"/>
    <property type="project" value="InterPro"/>
</dbReference>
<evidence type="ECO:0000256" key="6">
    <source>
        <dbReference type="ARBA" id="ARBA00024916"/>
    </source>
</evidence>
<dbReference type="Pfam" id="PF03449">
    <property type="entry name" value="GreA_GreB_N"/>
    <property type="match status" value="1"/>
</dbReference>
<evidence type="ECO:0000256" key="5">
    <source>
        <dbReference type="ARBA" id="ARBA00023163"/>
    </source>
</evidence>
<evidence type="ECO:0000256" key="1">
    <source>
        <dbReference type="ARBA" id="ARBA00008213"/>
    </source>
</evidence>
<protein>
    <recommendedName>
        <fullName evidence="2 8">Transcription elongation factor GreA</fullName>
    </recommendedName>
    <alternativeName>
        <fullName evidence="7 8">Transcript cleavage factor GreA</fullName>
    </alternativeName>
</protein>
<dbReference type="EMBL" id="LQRT01000024">
    <property type="protein sequence ID" value="KZS39896.1"/>
    <property type="molecule type" value="Genomic_DNA"/>
</dbReference>
<dbReference type="NCBIfam" id="NF001263">
    <property type="entry name" value="PRK00226.1-4"/>
    <property type="match status" value="1"/>
</dbReference>
<dbReference type="FunFam" id="1.10.287.180:FF:000001">
    <property type="entry name" value="Transcription elongation factor GreA"/>
    <property type="match status" value="1"/>
</dbReference>
<evidence type="ECO:0000256" key="7">
    <source>
        <dbReference type="ARBA" id="ARBA00030776"/>
    </source>
</evidence>
<dbReference type="RefSeq" id="WP_066315878.1">
    <property type="nucleotide sequence ID" value="NZ_CANLSS010000027.1"/>
</dbReference>
<evidence type="ECO:0000313" key="12">
    <source>
        <dbReference type="EMBL" id="KZS39896.1"/>
    </source>
</evidence>
<dbReference type="NCBIfam" id="NF001261">
    <property type="entry name" value="PRK00226.1-2"/>
    <property type="match status" value="1"/>
</dbReference>
<evidence type="ECO:0000313" key="13">
    <source>
        <dbReference type="Proteomes" id="UP000076715"/>
    </source>
</evidence>
<keyword evidence="5 8" id="KW-0804">Transcription</keyword>
<dbReference type="InterPro" id="IPR028624">
    <property type="entry name" value="Tscrpt_elong_fac_GreA/B"/>
</dbReference>
<dbReference type="FunFam" id="3.10.50.30:FF:000001">
    <property type="entry name" value="Transcription elongation factor GreA"/>
    <property type="match status" value="1"/>
</dbReference>
<dbReference type="InterPro" id="IPR018151">
    <property type="entry name" value="TF_GreA/GreB_CS"/>
</dbReference>
<gene>
    <name evidence="8" type="primary">greA</name>
    <name evidence="12" type="ORF">AWE51_09635</name>
</gene>
<feature type="domain" description="Transcription elongation factor GreA/GreB C-terminal" evidence="10">
    <location>
        <begin position="83"/>
        <end position="156"/>
    </location>
</feature>
<dbReference type="Proteomes" id="UP000076715">
    <property type="component" value="Unassembled WGS sequence"/>
</dbReference>
<organism evidence="12 13">
    <name type="scientific">Aquimarina aggregata</name>
    <dbReference type="NCBI Taxonomy" id="1642818"/>
    <lineage>
        <taxon>Bacteria</taxon>
        <taxon>Pseudomonadati</taxon>
        <taxon>Bacteroidota</taxon>
        <taxon>Flavobacteriia</taxon>
        <taxon>Flavobacteriales</taxon>
        <taxon>Flavobacteriaceae</taxon>
        <taxon>Aquimarina</taxon>
    </lineage>
</organism>
<dbReference type="SUPFAM" id="SSF54534">
    <property type="entry name" value="FKBP-like"/>
    <property type="match status" value="1"/>
</dbReference>
<dbReference type="GO" id="GO:0006354">
    <property type="term" value="P:DNA-templated transcription elongation"/>
    <property type="evidence" value="ECO:0007669"/>
    <property type="project" value="TreeGrafter"/>
</dbReference>
<dbReference type="InterPro" id="IPR023459">
    <property type="entry name" value="Tscrpt_elong_fac_GreA/B_fam"/>
</dbReference>
<keyword evidence="12" id="KW-0251">Elongation factor</keyword>
<dbReference type="PANTHER" id="PTHR30437">
    <property type="entry name" value="TRANSCRIPTION ELONGATION FACTOR GREA"/>
    <property type="match status" value="1"/>
</dbReference>
<dbReference type="HAMAP" id="MF_00105">
    <property type="entry name" value="GreA_GreB"/>
    <property type="match status" value="1"/>
</dbReference>
<dbReference type="InterPro" id="IPR006359">
    <property type="entry name" value="Tscrpt_elong_fac_GreA"/>
</dbReference>
<feature type="domain" description="Transcription elongation factor GreA/GreB N-terminal" evidence="11">
    <location>
        <begin position="6"/>
        <end position="74"/>
    </location>
</feature>
<comment type="function">
    <text evidence="6 8 9">Necessary for efficient RNA polymerase transcription elongation past template-encoded arresting sites. The arresting sites in DNA have the property of trapping a certain fraction of elongating RNA polymerases that pass through, resulting in locked ternary complexes. Cleavage of the nascent transcript by cleavage factors such as GreA or GreB allows the resumption of elongation from the new 3'terminus. GreA releases sequences of 2 to 3 nucleotides.</text>
</comment>
<proteinExistence type="inferred from homology"/>
<accession>A0A162F9J4</accession>
<evidence type="ECO:0000259" key="11">
    <source>
        <dbReference type="Pfam" id="PF03449"/>
    </source>
</evidence>
<name>A0A162F9J4_9FLAO</name>
<evidence type="ECO:0000256" key="2">
    <source>
        <dbReference type="ARBA" id="ARBA00013729"/>
    </source>
</evidence>
<dbReference type="InterPro" id="IPR036953">
    <property type="entry name" value="GreA/GreB_C_sf"/>
</dbReference>
<comment type="caution">
    <text evidence="12">The sequence shown here is derived from an EMBL/GenBank/DDBJ whole genome shotgun (WGS) entry which is preliminary data.</text>
</comment>
<dbReference type="InterPro" id="IPR001437">
    <property type="entry name" value="Tscrpt_elong_fac_GreA/B_C"/>
</dbReference>
<comment type="similarity">
    <text evidence="1 8 9">Belongs to the GreA/GreB family.</text>
</comment>
<dbReference type="SUPFAM" id="SSF46557">
    <property type="entry name" value="GreA transcript cleavage protein, N-terminal domain"/>
    <property type="match status" value="1"/>
</dbReference>
<dbReference type="GO" id="GO:0003677">
    <property type="term" value="F:DNA binding"/>
    <property type="evidence" value="ECO:0007669"/>
    <property type="project" value="UniProtKB-UniRule"/>
</dbReference>
<reference evidence="12 13" key="1">
    <citation type="submission" date="2016-01" db="EMBL/GenBank/DDBJ databases">
        <title>The draft genome sequence of Aquimarina sp. RZW4-3-2.</title>
        <authorList>
            <person name="Wang Y."/>
        </authorList>
    </citation>
    <scope>NUCLEOTIDE SEQUENCE [LARGE SCALE GENOMIC DNA]</scope>
    <source>
        <strain evidence="12 13">RZW4-3-2</strain>
    </source>
</reference>
<dbReference type="Gene3D" id="3.10.50.30">
    <property type="entry name" value="Transcription elongation factor, GreA/GreB, C-terminal domain"/>
    <property type="match status" value="1"/>
</dbReference>
<dbReference type="AlphaFoldDB" id="A0A162F9J4"/>
<keyword evidence="4 8" id="KW-0238">DNA-binding</keyword>
<dbReference type="STRING" id="1642818.AWE51_09635"/>
<evidence type="ECO:0000256" key="8">
    <source>
        <dbReference type="HAMAP-Rule" id="MF_00105"/>
    </source>
</evidence>
<dbReference type="OrthoDB" id="9808774at2"/>
<dbReference type="NCBIfam" id="TIGR01462">
    <property type="entry name" value="greA"/>
    <property type="match status" value="1"/>
</dbReference>
<keyword evidence="3 8" id="KW-0805">Transcription regulation</keyword>
<keyword evidence="13" id="KW-1185">Reference proteome</keyword>
<sequence>MSKVSYYTAEGLKKLRDELNQLKDIERPKASQAIAEARDKGDLSENAEYDAAKEAQGLLEMRISKMEATLANARLIDESQLDTSKVLVHSTVKIKNQTNGAQMTYKLVAQSEADLKTGKISVDSPIGKGLLGKSVGEIAEIQVPNGVMKFDIVEISRE</sequence>